<feature type="DNA-binding region" description="H-T-H motif" evidence="2">
    <location>
        <begin position="29"/>
        <end position="48"/>
    </location>
</feature>
<dbReference type="Pfam" id="PF00440">
    <property type="entry name" value="TetR_N"/>
    <property type="match status" value="1"/>
</dbReference>
<sequence>MPRTKRIEKEDILRAAVQVVRTQGEGALSVRGIAKELGCSTQPLYSEFGSMEELRAALLDYLRRHYLHVQCRNYKEFARHFLGFARREPELFRFLYLRRRADGGAPPDDPNYDETVRLLVRNLEMSPETARAMHRQMQYRCYGLGVMLATGYCALTAEEIEQELTEFYCIILRHYKGITDDAQLQTWLERSRNLIL</sequence>
<name>A0A9D2F3N0_9FIRM</name>
<reference evidence="4" key="2">
    <citation type="submission" date="2021-04" db="EMBL/GenBank/DDBJ databases">
        <authorList>
            <person name="Gilroy R."/>
        </authorList>
    </citation>
    <scope>NUCLEOTIDE SEQUENCE</scope>
    <source>
        <strain evidence="4">3436</strain>
    </source>
</reference>
<organism evidence="4 5">
    <name type="scientific">Candidatus Gemmiger excrementavium</name>
    <dbReference type="NCBI Taxonomy" id="2838608"/>
    <lineage>
        <taxon>Bacteria</taxon>
        <taxon>Bacillati</taxon>
        <taxon>Bacillota</taxon>
        <taxon>Clostridia</taxon>
        <taxon>Eubacteriales</taxon>
        <taxon>Gemmiger</taxon>
    </lineage>
</organism>
<gene>
    <name evidence="4" type="ORF">H9810_09355</name>
</gene>
<dbReference type="AlphaFoldDB" id="A0A9D2F3N0"/>
<evidence type="ECO:0000256" key="1">
    <source>
        <dbReference type="ARBA" id="ARBA00023125"/>
    </source>
</evidence>
<proteinExistence type="predicted"/>
<dbReference type="PROSITE" id="PS50977">
    <property type="entry name" value="HTH_TETR_2"/>
    <property type="match status" value="1"/>
</dbReference>
<keyword evidence="1 2" id="KW-0238">DNA-binding</keyword>
<accession>A0A9D2F3N0</accession>
<dbReference type="GO" id="GO:0003677">
    <property type="term" value="F:DNA binding"/>
    <property type="evidence" value="ECO:0007669"/>
    <property type="project" value="UniProtKB-UniRule"/>
</dbReference>
<dbReference type="EMBL" id="DXBO01000134">
    <property type="protein sequence ID" value="HIZ48914.1"/>
    <property type="molecule type" value="Genomic_DNA"/>
</dbReference>
<evidence type="ECO:0000259" key="3">
    <source>
        <dbReference type="PROSITE" id="PS50977"/>
    </source>
</evidence>
<feature type="domain" description="HTH tetR-type" evidence="3">
    <location>
        <begin position="6"/>
        <end position="66"/>
    </location>
</feature>
<dbReference type="SUPFAM" id="SSF46689">
    <property type="entry name" value="Homeodomain-like"/>
    <property type="match status" value="1"/>
</dbReference>
<dbReference type="Gene3D" id="1.10.357.10">
    <property type="entry name" value="Tetracycline Repressor, domain 2"/>
    <property type="match status" value="1"/>
</dbReference>
<reference evidence="4" key="1">
    <citation type="journal article" date="2021" name="PeerJ">
        <title>Extensive microbial diversity within the chicken gut microbiome revealed by metagenomics and culture.</title>
        <authorList>
            <person name="Gilroy R."/>
            <person name="Ravi A."/>
            <person name="Getino M."/>
            <person name="Pursley I."/>
            <person name="Horton D.L."/>
            <person name="Alikhan N.F."/>
            <person name="Baker D."/>
            <person name="Gharbi K."/>
            <person name="Hall N."/>
            <person name="Watson M."/>
            <person name="Adriaenssens E.M."/>
            <person name="Foster-Nyarko E."/>
            <person name="Jarju S."/>
            <person name="Secka A."/>
            <person name="Antonio M."/>
            <person name="Oren A."/>
            <person name="Chaudhuri R.R."/>
            <person name="La Ragione R."/>
            <person name="Hildebrand F."/>
            <person name="Pallen M.J."/>
        </authorList>
    </citation>
    <scope>NUCLEOTIDE SEQUENCE</scope>
    <source>
        <strain evidence="4">3436</strain>
    </source>
</reference>
<evidence type="ECO:0000313" key="5">
    <source>
        <dbReference type="Proteomes" id="UP000824031"/>
    </source>
</evidence>
<dbReference type="InterPro" id="IPR001647">
    <property type="entry name" value="HTH_TetR"/>
</dbReference>
<dbReference type="InterPro" id="IPR009057">
    <property type="entry name" value="Homeodomain-like_sf"/>
</dbReference>
<evidence type="ECO:0000256" key="2">
    <source>
        <dbReference type="PROSITE-ProRule" id="PRU00335"/>
    </source>
</evidence>
<dbReference type="Proteomes" id="UP000824031">
    <property type="component" value="Unassembled WGS sequence"/>
</dbReference>
<comment type="caution">
    <text evidence="4">The sequence shown here is derived from an EMBL/GenBank/DDBJ whole genome shotgun (WGS) entry which is preliminary data.</text>
</comment>
<evidence type="ECO:0000313" key="4">
    <source>
        <dbReference type="EMBL" id="HIZ48914.1"/>
    </source>
</evidence>
<protein>
    <submittedName>
        <fullName evidence="4">TetR/AcrR family transcriptional regulator</fullName>
    </submittedName>
</protein>